<keyword evidence="2" id="KW-1185">Reference proteome</keyword>
<sequence>MLLCYAIVVAGSSPDIANAYVKFLEYILISSPRLPLLAPRIDDGTMHWGDSTISSREGYTVMYGVRLGPSPCLHFRTRSTFEGPF</sequence>
<dbReference type="EMBL" id="KZ293659">
    <property type="protein sequence ID" value="PBK92263.1"/>
    <property type="molecule type" value="Genomic_DNA"/>
</dbReference>
<dbReference type="AlphaFoldDB" id="A0A2H3DVF6"/>
<name>A0A2H3DVF6_ARMGA</name>
<dbReference type="Proteomes" id="UP000217790">
    <property type="component" value="Unassembled WGS sequence"/>
</dbReference>
<protein>
    <submittedName>
        <fullName evidence="1">Uncharacterized protein</fullName>
    </submittedName>
</protein>
<proteinExistence type="predicted"/>
<evidence type="ECO:0000313" key="2">
    <source>
        <dbReference type="Proteomes" id="UP000217790"/>
    </source>
</evidence>
<reference evidence="2" key="1">
    <citation type="journal article" date="2017" name="Nat. Ecol. Evol.">
        <title>Genome expansion and lineage-specific genetic innovations in the forest pathogenic fungi Armillaria.</title>
        <authorList>
            <person name="Sipos G."/>
            <person name="Prasanna A.N."/>
            <person name="Walter M.C."/>
            <person name="O'Connor E."/>
            <person name="Balint B."/>
            <person name="Krizsan K."/>
            <person name="Kiss B."/>
            <person name="Hess J."/>
            <person name="Varga T."/>
            <person name="Slot J."/>
            <person name="Riley R."/>
            <person name="Boka B."/>
            <person name="Rigling D."/>
            <person name="Barry K."/>
            <person name="Lee J."/>
            <person name="Mihaltcheva S."/>
            <person name="LaButti K."/>
            <person name="Lipzen A."/>
            <person name="Waldron R."/>
            <person name="Moloney N.M."/>
            <person name="Sperisen C."/>
            <person name="Kredics L."/>
            <person name="Vagvoelgyi C."/>
            <person name="Patrignani A."/>
            <person name="Fitzpatrick D."/>
            <person name="Nagy I."/>
            <person name="Doyle S."/>
            <person name="Anderson J.B."/>
            <person name="Grigoriev I.V."/>
            <person name="Gueldener U."/>
            <person name="Muensterkoetter M."/>
            <person name="Nagy L.G."/>
        </authorList>
    </citation>
    <scope>NUCLEOTIDE SEQUENCE [LARGE SCALE GENOMIC DNA]</scope>
    <source>
        <strain evidence="2">Ar21-2</strain>
    </source>
</reference>
<organism evidence="1 2">
    <name type="scientific">Armillaria gallica</name>
    <name type="common">Bulbous honey fungus</name>
    <name type="synonym">Armillaria bulbosa</name>
    <dbReference type="NCBI Taxonomy" id="47427"/>
    <lineage>
        <taxon>Eukaryota</taxon>
        <taxon>Fungi</taxon>
        <taxon>Dikarya</taxon>
        <taxon>Basidiomycota</taxon>
        <taxon>Agaricomycotina</taxon>
        <taxon>Agaricomycetes</taxon>
        <taxon>Agaricomycetidae</taxon>
        <taxon>Agaricales</taxon>
        <taxon>Marasmiineae</taxon>
        <taxon>Physalacriaceae</taxon>
        <taxon>Armillaria</taxon>
    </lineage>
</organism>
<evidence type="ECO:0000313" key="1">
    <source>
        <dbReference type="EMBL" id="PBK92263.1"/>
    </source>
</evidence>
<dbReference type="InParanoid" id="A0A2H3DVF6"/>
<gene>
    <name evidence="1" type="ORF">ARMGADRAFT_1165958</name>
</gene>
<accession>A0A2H3DVF6</accession>